<dbReference type="SUPFAM" id="SSF56672">
    <property type="entry name" value="DNA/RNA polymerases"/>
    <property type="match status" value="1"/>
</dbReference>
<sequence length="1855" mass="214674">MTDNIKKETLHGVEKEFEKKGDGVCYFKGRIWIPSVEQLRKMIMDEAHQSKYSIHPGSDKMYKGLKEHYWWPGMKRDIATYVSKCLTCAKVKAEHQKPSGLLQQPEIPEWKWEQISMDFVTKLPKTKKGHDTIWVIVDRLTKSAHFLPIKETYSIDKLARLYVDEVVMRHGVPISIISDRDSRFTSRFWQSLQATLGTRVDLSTAYHPQTDGQTERTIQTLEDMLRACVIEFGGSWDDHLPLVEFSYNNSYHASIQCAPYEALYGRKCRSPLNWLEVGENKLFRPDVVQETTDKIKMVQEKLKTARDRQKSYADNRRKPLEFQVGDKVLLKVSPWKGLIRFGRKGKLSPRFVGPFEVVERIGPVAYRLNLPMELSSIHDTFHVSNLKKCLSEETVILPLDEIQIDEKLRASEEPIEILDQETKQLRRSKIPIVKVRWNSRHGPEFTWERKAFMKDKYPHLFTKDRFGRKQLIISVLQSMQLYWMMVFVLPSATTHELEGLFRDFLWAQGDSSRGKCKVAWETVCKPVLCGGLGFKRLSSWNRTLITKQLWDLLSKRETLWVRWIWRFRILNGSLWSIIPRPHWSWTFRKMLTVLPMIRPFIFSRLGDGHHTNAWEDVWMGTQPLSRLITYRQFSRLGFDRLTEARDVISTLNGEWPPDWLSSNPIAFAQQVPTLDDSRQDVLTWRHGAVMESEFSVKLAWRSIDGQHHLVAWAKYVWFKNHIPKHGFCMWTACHTRLPTQDRISSWKENPPDMRCPLCNSCPDSHDHLFFNCVYSREVWRKDSRGPSTTIHRLALSASVYFLWRERNRRIFQNANQPVVQTFKLIRTVKLRTYDKPIVSFRVRVVSDRDFTAHHHLPTRIKRSSGVLHNVSVKFLPRGVSDHSPSLVSFKAGIRKRRWGFKFDNFLVHNNRFIPIVVDIWQKRVHGSFMFQVTQKLKALKHPLRNLRNSYGDLHLRANKLKTELDIIQLAADLDPFSEPLREDLEAIRIAYQKARLDEENAVMQRAKVKWLREGDANTKFFHMVVKEKRHAQQIHAVRRMDGTFAYDDEVPVAFVENLKALLGTRDDTLVPDMPSHLFVNTLSLSDSLHMIRPIADSDIRNAMFSIGNEKAPGSDGFSARFFKSAWSVVGPEVTTAIHNFFYRSSLDKELNHTLLCLLPKSPNATSVSDFRPISCCTVLYKCISKILVERIKPYLDALVSKSQSAFIPGRRIVDNILMAHELVVGYHLHSGQPRCAFKIDIRKAYDMIDWRFLLNMLSGVGFHPALIRWIKEMITSTSYSIALNGETHGFFVGGRGIRQGDPLSPYLFTLVMEGFSLIFKECIREASTFGYHPGCEDLDITHLCFADDLFVFTSGDVGSVDILKHALHLFSTKSGLSPSLEKSEVFFGNVSPDIQDAIIESISFKPGTFPIRYLGVPLSPISLKVADYGGLITKVKARINNWKTKFLSFGGRKQLVISVLQSLQLYWMAVFLFPSAVIHELEALCRDFLWAQGNSSRGKCKVAWDVVCRPVSCGGLGFKRLSVWNRALLAKHIWDICGNRQSLWVAWTSLFYVRQNSFWTLRPLPRWSSSFRKLLSLRDEIRPFVHVRLGDGKSTNAWEDNWQGIRLSAFISYRSIHNAGFQTSWTVHELLSTMNGAWPQDWLARFSQLANDTIPTLVDGEPDTLLWDTDASGVFSIRNVYNSLIGSFDEAPWWKCVWFKGHIPKHAFCLWIACVKRLPTQDRISSWKHDPPDLVCSLCGNGPDSHNHLFFACSLSKEVWSAIRTKFEWEEFPESWDDIVVALSDMSTSPKSLTKKLALAASVYTIWRERNRRLFRGDRRIIQSLIKDICDVVRMRVAWKTGTMQYDDNYDDEIT</sequence>
<dbReference type="InterPro" id="IPR043502">
    <property type="entry name" value="DNA/RNA_pol_sf"/>
</dbReference>
<keyword evidence="4" id="KW-1185">Reference proteome</keyword>
<accession>A0AA38W2V7</accession>
<dbReference type="PANTHER" id="PTHR33116">
    <property type="entry name" value="REVERSE TRANSCRIPTASE ZINC-BINDING DOMAIN-CONTAINING PROTEIN-RELATED-RELATED"/>
    <property type="match status" value="1"/>
</dbReference>
<dbReference type="InterPro" id="IPR026960">
    <property type="entry name" value="RVT-Znf"/>
</dbReference>
<dbReference type="Proteomes" id="UP001172457">
    <property type="component" value="Unassembled WGS sequence"/>
</dbReference>
<proteinExistence type="predicted"/>
<dbReference type="InterPro" id="IPR001584">
    <property type="entry name" value="Integrase_cat-core"/>
</dbReference>
<evidence type="ECO:0008006" key="5">
    <source>
        <dbReference type="Google" id="ProtNLM"/>
    </source>
</evidence>
<protein>
    <recommendedName>
        <fullName evidence="5">Reverse transcriptase domain-containing protein</fullName>
    </recommendedName>
</protein>
<feature type="domain" description="Reverse transcriptase" evidence="1">
    <location>
        <begin position="1139"/>
        <end position="1418"/>
    </location>
</feature>
<reference evidence="3" key="1">
    <citation type="submission" date="2023-03" db="EMBL/GenBank/DDBJ databases">
        <title>Chromosome-scale reference genome and RAD-based genetic map of yellow starthistle (Centaurea solstitialis) reveal putative structural variation and QTLs associated with invader traits.</title>
        <authorList>
            <person name="Reatini B."/>
            <person name="Cang F.A."/>
            <person name="Jiang Q."/>
            <person name="Mckibben M.T.W."/>
            <person name="Barker M.S."/>
            <person name="Rieseberg L.H."/>
            <person name="Dlugosch K.M."/>
        </authorList>
    </citation>
    <scope>NUCLEOTIDE SEQUENCE</scope>
    <source>
        <strain evidence="3">CAN-66</strain>
        <tissue evidence="3">Leaf</tissue>
    </source>
</reference>
<dbReference type="PANTHER" id="PTHR33116:SF84">
    <property type="entry name" value="RNA-DIRECTED DNA POLYMERASE"/>
    <property type="match status" value="1"/>
</dbReference>
<dbReference type="Pfam" id="PF24626">
    <property type="entry name" value="SH3_Tf2-1"/>
    <property type="match status" value="1"/>
</dbReference>
<dbReference type="GO" id="GO:0015074">
    <property type="term" value="P:DNA integration"/>
    <property type="evidence" value="ECO:0007669"/>
    <property type="project" value="InterPro"/>
</dbReference>
<dbReference type="Gene3D" id="3.30.420.10">
    <property type="entry name" value="Ribonuclease H-like superfamily/Ribonuclease H"/>
    <property type="match status" value="1"/>
</dbReference>
<dbReference type="CDD" id="cd01650">
    <property type="entry name" value="RT_nLTR_like"/>
    <property type="match status" value="1"/>
</dbReference>
<evidence type="ECO:0000313" key="4">
    <source>
        <dbReference type="Proteomes" id="UP001172457"/>
    </source>
</evidence>
<dbReference type="InterPro" id="IPR041588">
    <property type="entry name" value="Integrase_H2C2"/>
</dbReference>
<feature type="domain" description="Integrase catalytic" evidence="2">
    <location>
        <begin position="104"/>
        <end position="267"/>
    </location>
</feature>
<dbReference type="InterPro" id="IPR056924">
    <property type="entry name" value="SH3_Tf2-1"/>
</dbReference>
<dbReference type="EMBL" id="JARYMX010000160">
    <property type="protein sequence ID" value="KAJ9535684.1"/>
    <property type="molecule type" value="Genomic_DNA"/>
</dbReference>
<dbReference type="FunFam" id="3.30.420.10:FF:000032">
    <property type="entry name" value="Retrovirus-related Pol polyprotein from transposon 297-like Protein"/>
    <property type="match status" value="1"/>
</dbReference>
<dbReference type="PROSITE" id="PS50994">
    <property type="entry name" value="INTEGRASE"/>
    <property type="match status" value="1"/>
</dbReference>
<evidence type="ECO:0000313" key="3">
    <source>
        <dbReference type="EMBL" id="KAJ9535684.1"/>
    </source>
</evidence>
<dbReference type="GO" id="GO:0003676">
    <property type="term" value="F:nucleic acid binding"/>
    <property type="evidence" value="ECO:0007669"/>
    <property type="project" value="InterPro"/>
</dbReference>
<name>A0AA38W2V7_9ASTR</name>
<dbReference type="Gene3D" id="1.10.340.70">
    <property type="match status" value="1"/>
</dbReference>
<dbReference type="InterPro" id="IPR012337">
    <property type="entry name" value="RNaseH-like_sf"/>
</dbReference>
<dbReference type="Pfam" id="PF17921">
    <property type="entry name" value="Integrase_H2C2"/>
    <property type="match status" value="1"/>
</dbReference>
<gene>
    <name evidence="3" type="ORF">OSB04_un001160</name>
</gene>
<evidence type="ECO:0000259" key="1">
    <source>
        <dbReference type="PROSITE" id="PS50878"/>
    </source>
</evidence>
<organism evidence="3 4">
    <name type="scientific">Centaurea solstitialis</name>
    <name type="common">yellow star-thistle</name>
    <dbReference type="NCBI Taxonomy" id="347529"/>
    <lineage>
        <taxon>Eukaryota</taxon>
        <taxon>Viridiplantae</taxon>
        <taxon>Streptophyta</taxon>
        <taxon>Embryophyta</taxon>
        <taxon>Tracheophyta</taxon>
        <taxon>Spermatophyta</taxon>
        <taxon>Magnoliopsida</taxon>
        <taxon>eudicotyledons</taxon>
        <taxon>Gunneridae</taxon>
        <taxon>Pentapetalae</taxon>
        <taxon>asterids</taxon>
        <taxon>campanulids</taxon>
        <taxon>Asterales</taxon>
        <taxon>Asteraceae</taxon>
        <taxon>Carduoideae</taxon>
        <taxon>Cardueae</taxon>
        <taxon>Centaureinae</taxon>
        <taxon>Centaurea</taxon>
    </lineage>
</organism>
<dbReference type="PROSITE" id="PS50878">
    <property type="entry name" value="RT_POL"/>
    <property type="match status" value="1"/>
</dbReference>
<comment type="caution">
    <text evidence="3">The sequence shown here is derived from an EMBL/GenBank/DDBJ whole genome shotgun (WGS) entry which is preliminary data.</text>
</comment>
<dbReference type="InterPro" id="IPR036397">
    <property type="entry name" value="RNaseH_sf"/>
</dbReference>
<dbReference type="SUPFAM" id="SSF53098">
    <property type="entry name" value="Ribonuclease H-like"/>
    <property type="match status" value="1"/>
</dbReference>
<dbReference type="InterPro" id="IPR000477">
    <property type="entry name" value="RT_dom"/>
</dbReference>
<dbReference type="Pfam" id="PF13966">
    <property type="entry name" value="zf-RVT"/>
    <property type="match status" value="2"/>
</dbReference>
<evidence type="ECO:0000259" key="2">
    <source>
        <dbReference type="PROSITE" id="PS50994"/>
    </source>
</evidence>
<dbReference type="Pfam" id="PF00078">
    <property type="entry name" value="RVT_1"/>
    <property type="match status" value="1"/>
</dbReference>